<evidence type="ECO:0000256" key="1">
    <source>
        <dbReference type="ARBA" id="ARBA00022630"/>
    </source>
</evidence>
<dbReference type="OrthoDB" id="9793944at2"/>
<accession>A0A2A9ER88</accession>
<dbReference type="SMART" id="SM01092">
    <property type="entry name" value="CO_deh_flav_C"/>
    <property type="match status" value="1"/>
</dbReference>
<dbReference type="SUPFAM" id="SSF56176">
    <property type="entry name" value="FAD-binding/transporter-associated domain-like"/>
    <property type="match status" value="1"/>
</dbReference>
<dbReference type="GO" id="GO:0071949">
    <property type="term" value="F:FAD binding"/>
    <property type="evidence" value="ECO:0007669"/>
    <property type="project" value="InterPro"/>
</dbReference>
<protein>
    <submittedName>
        <fullName evidence="5">Carbon-monoxide dehydrogenase medium subunit</fullName>
    </submittedName>
</protein>
<dbReference type="InterPro" id="IPR016166">
    <property type="entry name" value="FAD-bd_PCMH"/>
</dbReference>
<dbReference type="InterPro" id="IPR005107">
    <property type="entry name" value="CO_DH_flav_C"/>
</dbReference>
<dbReference type="EMBL" id="PDJI01000004">
    <property type="protein sequence ID" value="PFG41106.1"/>
    <property type="molecule type" value="Genomic_DNA"/>
</dbReference>
<dbReference type="InterPro" id="IPR016167">
    <property type="entry name" value="FAD-bd_PCMH_sub1"/>
</dbReference>
<reference evidence="5 6" key="1">
    <citation type="submission" date="2017-10" db="EMBL/GenBank/DDBJ databases">
        <title>Sequencing the genomes of 1000 actinobacteria strains.</title>
        <authorList>
            <person name="Klenk H.-P."/>
        </authorList>
    </citation>
    <scope>NUCLEOTIDE SEQUENCE [LARGE SCALE GENOMIC DNA]</scope>
    <source>
        <strain evidence="5 6">DSM 21838</strain>
    </source>
</reference>
<dbReference type="GO" id="GO:0016491">
    <property type="term" value="F:oxidoreductase activity"/>
    <property type="evidence" value="ECO:0007669"/>
    <property type="project" value="UniProtKB-KW"/>
</dbReference>
<dbReference type="Gene3D" id="3.30.390.50">
    <property type="entry name" value="CO dehydrogenase flavoprotein, C-terminal domain"/>
    <property type="match status" value="1"/>
</dbReference>
<dbReference type="InterPro" id="IPR036683">
    <property type="entry name" value="CO_DH_flav_C_dom_sf"/>
</dbReference>
<comment type="caution">
    <text evidence="5">The sequence shown here is derived from an EMBL/GenBank/DDBJ whole genome shotgun (WGS) entry which is preliminary data.</text>
</comment>
<dbReference type="PANTHER" id="PTHR42659:SF2">
    <property type="entry name" value="XANTHINE DEHYDROGENASE SUBUNIT C-RELATED"/>
    <property type="match status" value="1"/>
</dbReference>
<dbReference type="AlphaFoldDB" id="A0A2A9ER88"/>
<dbReference type="Gene3D" id="3.30.43.10">
    <property type="entry name" value="Uridine Diphospho-n-acetylenolpyruvylglucosamine Reductase, domain 2"/>
    <property type="match status" value="1"/>
</dbReference>
<evidence type="ECO:0000256" key="3">
    <source>
        <dbReference type="ARBA" id="ARBA00023002"/>
    </source>
</evidence>
<keyword evidence="2" id="KW-0274">FAD</keyword>
<dbReference type="Pfam" id="PF00941">
    <property type="entry name" value="FAD_binding_5"/>
    <property type="match status" value="1"/>
</dbReference>
<evidence type="ECO:0000256" key="2">
    <source>
        <dbReference type="ARBA" id="ARBA00022827"/>
    </source>
</evidence>
<evidence type="ECO:0000313" key="6">
    <source>
        <dbReference type="Proteomes" id="UP000222106"/>
    </source>
</evidence>
<keyword evidence="3" id="KW-0560">Oxidoreductase</keyword>
<dbReference type="Pfam" id="PF03450">
    <property type="entry name" value="CO_deh_flav_C"/>
    <property type="match status" value="1"/>
</dbReference>
<dbReference type="InterPro" id="IPR051312">
    <property type="entry name" value="Diverse_Substr_Oxidored"/>
</dbReference>
<keyword evidence="1" id="KW-0285">Flavoprotein</keyword>
<proteinExistence type="predicted"/>
<feature type="domain" description="FAD-binding PCMH-type" evidence="4">
    <location>
        <begin position="1"/>
        <end position="175"/>
    </location>
</feature>
<organism evidence="5 6">
    <name type="scientific">Georgenia soli</name>
    <dbReference type="NCBI Taxonomy" id="638953"/>
    <lineage>
        <taxon>Bacteria</taxon>
        <taxon>Bacillati</taxon>
        <taxon>Actinomycetota</taxon>
        <taxon>Actinomycetes</taxon>
        <taxon>Micrococcales</taxon>
        <taxon>Bogoriellaceae</taxon>
        <taxon>Georgenia</taxon>
    </lineage>
</organism>
<dbReference type="InterPro" id="IPR036318">
    <property type="entry name" value="FAD-bd_PCMH-like_sf"/>
</dbReference>
<dbReference type="RefSeq" id="WP_098484918.1">
    <property type="nucleotide sequence ID" value="NZ_PDJI01000004.1"/>
</dbReference>
<dbReference type="PANTHER" id="PTHR42659">
    <property type="entry name" value="XANTHINE DEHYDROGENASE SUBUNIT C-RELATED"/>
    <property type="match status" value="1"/>
</dbReference>
<gene>
    <name evidence="5" type="ORF">ATJ97_3654</name>
</gene>
<dbReference type="SUPFAM" id="SSF55447">
    <property type="entry name" value="CO dehydrogenase flavoprotein C-terminal domain-like"/>
    <property type="match status" value="1"/>
</dbReference>
<sequence length="285" mass="30099">MLPFDYARPQRLDEAVALLAAHENARVLAGGTDLTVGLRDGKIRPGIVVDIKRVIELAPAVAVDNGTVSVSATTPLSDVLLHDAVRKHFPALVEAASVVGSAQIRHRATLAGNVCNASPAADTAPVLVMHDAALTVQGPDGDREIAVVDFIQGNRRTDLGRGELVTRVRLPVPSRPYGAAFERMTRRRGVDLATINVSCMADKLGVTFVLGAVAPVPVVVRDDSGALSQGADPADRAAALDAVADRATPISDVRASAEYRRAMVGVLLRRALHRAQANLATQEER</sequence>
<name>A0A2A9ER88_9MICO</name>
<keyword evidence="6" id="KW-1185">Reference proteome</keyword>
<dbReference type="PROSITE" id="PS51387">
    <property type="entry name" value="FAD_PCMH"/>
    <property type="match status" value="1"/>
</dbReference>
<evidence type="ECO:0000259" key="4">
    <source>
        <dbReference type="PROSITE" id="PS51387"/>
    </source>
</evidence>
<evidence type="ECO:0000313" key="5">
    <source>
        <dbReference type="EMBL" id="PFG41106.1"/>
    </source>
</evidence>
<dbReference type="InterPro" id="IPR016169">
    <property type="entry name" value="FAD-bd_PCMH_sub2"/>
</dbReference>
<dbReference type="Proteomes" id="UP000222106">
    <property type="component" value="Unassembled WGS sequence"/>
</dbReference>
<dbReference type="InterPro" id="IPR002346">
    <property type="entry name" value="Mopterin_DH_FAD-bd"/>
</dbReference>
<dbReference type="Gene3D" id="3.30.465.10">
    <property type="match status" value="1"/>
</dbReference>